<accession>A0ACC0J2U1</accession>
<dbReference type="EMBL" id="CM045758">
    <property type="protein sequence ID" value="KAI8031587.1"/>
    <property type="molecule type" value="Genomic_DNA"/>
</dbReference>
<dbReference type="Proteomes" id="UP001060215">
    <property type="component" value="Chromosome 1"/>
</dbReference>
<organism evidence="1 2">
    <name type="scientific">Camellia lanceoleosa</name>
    <dbReference type="NCBI Taxonomy" id="1840588"/>
    <lineage>
        <taxon>Eukaryota</taxon>
        <taxon>Viridiplantae</taxon>
        <taxon>Streptophyta</taxon>
        <taxon>Embryophyta</taxon>
        <taxon>Tracheophyta</taxon>
        <taxon>Spermatophyta</taxon>
        <taxon>Magnoliopsida</taxon>
        <taxon>eudicotyledons</taxon>
        <taxon>Gunneridae</taxon>
        <taxon>Pentapetalae</taxon>
        <taxon>asterids</taxon>
        <taxon>Ericales</taxon>
        <taxon>Theaceae</taxon>
        <taxon>Camellia</taxon>
    </lineage>
</organism>
<proteinExistence type="predicted"/>
<sequence length="303" mass="34690">MSHALPTKRRKSSVKGVTDPETMDNHPSQDPSEDVWSMPNWPPRLEKIFVELLIEEMKYHLDVIPSGFKDDAWDRVCKEFNQVTGLNYDKMQLKKHLAILRKRYRIVKPLYNHGGFGWDYRRKMVDVDDLVWAEYIEVHPEIKPYRKWGCPIYEELCTIFTKSKATGKYAISFGGGYMSRNNNTSHPRGNVNISDGCNKRQLVQPSSLGPNKRSHKGDENSNANATSETGTVSASSKDAIAQKDDQYSAGRCITVINGMQGVDRRLYNGAMDLFQSPCWRKTFMSLKCEKRLNWLKAMLPSVS</sequence>
<keyword evidence="2" id="KW-1185">Reference proteome</keyword>
<evidence type="ECO:0000313" key="2">
    <source>
        <dbReference type="Proteomes" id="UP001060215"/>
    </source>
</evidence>
<gene>
    <name evidence="1" type="ORF">LOK49_LG01G02860</name>
</gene>
<evidence type="ECO:0000313" key="1">
    <source>
        <dbReference type="EMBL" id="KAI8031587.1"/>
    </source>
</evidence>
<reference evidence="1 2" key="1">
    <citation type="journal article" date="2022" name="Plant J.">
        <title>Chromosome-level genome of Camellia lanceoleosa provides a valuable resource for understanding genome evolution and self-incompatibility.</title>
        <authorList>
            <person name="Gong W."/>
            <person name="Xiao S."/>
            <person name="Wang L."/>
            <person name="Liao Z."/>
            <person name="Chang Y."/>
            <person name="Mo W."/>
            <person name="Hu G."/>
            <person name="Li W."/>
            <person name="Zhao G."/>
            <person name="Zhu H."/>
            <person name="Hu X."/>
            <person name="Ji K."/>
            <person name="Xiang X."/>
            <person name="Song Q."/>
            <person name="Yuan D."/>
            <person name="Jin S."/>
            <person name="Zhang L."/>
        </authorList>
    </citation>
    <scope>NUCLEOTIDE SEQUENCE [LARGE SCALE GENOMIC DNA]</scope>
    <source>
        <strain evidence="1">SQ_2022a</strain>
    </source>
</reference>
<name>A0ACC0J2U1_9ERIC</name>
<comment type="caution">
    <text evidence="1">The sequence shown here is derived from an EMBL/GenBank/DDBJ whole genome shotgun (WGS) entry which is preliminary data.</text>
</comment>
<protein>
    <submittedName>
        <fullName evidence="1">L10-interacting MYB domain-containing protein</fullName>
    </submittedName>
</protein>